<dbReference type="Gene3D" id="3.20.20.190">
    <property type="entry name" value="Phosphatidylinositol (PI) phosphodiesterase"/>
    <property type="match status" value="1"/>
</dbReference>
<dbReference type="InterPro" id="IPR030395">
    <property type="entry name" value="GP_PDE_dom"/>
</dbReference>
<evidence type="ECO:0000313" key="3">
    <source>
        <dbReference type="Proteomes" id="UP000185639"/>
    </source>
</evidence>
<dbReference type="STRING" id="484498.SAMN05421686_11283"/>
<dbReference type="EMBL" id="FTOH01000012">
    <property type="protein sequence ID" value="SIT16278.1"/>
    <property type="molecule type" value="Genomic_DNA"/>
</dbReference>
<proteinExistence type="predicted"/>
<dbReference type="GO" id="GO:0008081">
    <property type="term" value="F:phosphoric diester hydrolase activity"/>
    <property type="evidence" value="ECO:0007669"/>
    <property type="project" value="InterPro"/>
</dbReference>
<gene>
    <name evidence="2" type="ORF">SAMN05421686_11283</name>
</gene>
<feature type="domain" description="GP-PDE" evidence="1">
    <location>
        <begin position="17"/>
        <end position="253"/>
    </location>
</feature>
<keyword evidence="3" id="KW-1185">Reference proteome</keyword>
<dbReference type="Pfam" id="PF03009">
    <property type="entry name" value="GDPD"/>
    <property type="match status" value="1"/>
</dbReference>
<evidence type="ECO:0000259" key="1">
    <source>
        <dbReference type="PROSITE" id="PS51704"/>
    </source>
</evidence>
<dbReference type="AlphaFoldDB" id="A0A1N7Q079"/>
<evidence type="ECO:0000313" key="2">
    <source>
        <dbReference type="EMBL" id="SIT16278.1"/>
    </source>
</evidence>
<sequence length="259" mass="28224">MPVQLPGTPPSAYKGISRVIAHRGASGSAPENTASAMIEAVRQGADWAEVDVTISADGHAIIFHDHNLVRCTDGKGLVIQKTLAELKALDAGSWFSPFSSDERILTLEELLILADSLNLSLNLEIKPTIGREAETVWAMQQVLRKTPFGQSILLSSFNYFALKEAQSLLSHYTRALNVEAIPADWQDRMESVGATGLHFDAEFIDTDMIGEVVSAGTPLACFTVNSLELAQKLYRAGVSSVFTDYPDRLLLDARPVSRH</sequence>
<accession>A0A1N7Q079</accession>
<dbReference type="OrthoDB" id="9795622at2"/>
<dbReference type="RefSeq" id="WP_076517798.1">
    <property type="nucleotide sequence ID" value="NZ_CAJWBH010000005.1"/>
</dbReference>
<protein>
    <submittedName>
        <fullName evidence="2">Glycerophosphoryl diester phosphodiesterase</fullName>
    </submittedName>
</protein>
<dbReference type="PANTHER" id="PTHR46211:SF1">
    <property type="entry name" value="GLYCEROPHOSPHODIESTER PHOSPHODIESTERASE, CYTOPLASMIC"/>
    <property type="match status" value="1"/>
</dbReference>
<reference evidence="3" key="1">
    <citation type="submission" date="2017-01" db="EMBL/GenBank/DDBJ databases">
        <authorList>
            <person name="Varghese N."/>
            <person name="Submissions S."/>
        </authorList>
    </citation>
    <scope>NUCLEOTIDE SEQUENCE [LARGE SCALE GENOMIC DNA]</scope>
    <source>
        <strain evidence="3">DSM 24913</strain>
    </source>
</reference>
<dbReference type="SUPFAM" id="SSF51695">
    <property type="entry name" value="PLC-like phosphodiesterases"/>
    <property type="match status" value="1"/>
</dbReference>
<dbReference type="Proteomes" id="UP000185639">
    <property type="component" value="Unassembled WGS sequence"/>
</dbReference>
<dbReference type="PANTHER" id="PTHR46211">
    <property type="entry name" value="GLYCEROPHOSPHORYL DIESTER PHOSPHODIESTERASE"/>
    <property type="match status" value="1"/>
</dbReference>
<name>A0A1N7Q079_9GAMM</name>
<dbReference type="InterPro" id="IPR017946">
    <property type="entry name" value="PLC-like_Pdiesterase_TIM-brl"/>
</dbReference>
<dbReference type="PROSITE" id="PS51704">
    <property type="entry name" value="GP_PDE"/>
    <property type="match status" value="1"/>
</dbReference>
<organism evidence="2 3">
    <name type="scientific">Thalassolituus maritimus</name>
    <dbReference type="NCBI Taxonomy" id="484498"/>
    <lineage>
        <taxon>Bacteria</taxon>
        <taxon>Pseudomonadati</taxon>
        <taxon>Pseudomonadota</taxon>
        <taxon>Gammaproteobacteria</taxon>
        <taxon>Oceanospirillales</taxon>
        <taxon>Oceanospirillaceae</taxon>
        <taxon>Thalassolituus</taxon>
    </lineage>
</organism>
<dbReference type="GO" id="GO:0006629">
    <property type="term" value="P:lipid metabolic process"/>
    <property type="evidence" value="ECO:0007669"/>
    <property type="project" value="InterPro"/>
</dbReference>